<gene>
    <name evidence="2" type="ORF">BJ963_000069</name>
</gene>
<proteinExistence type="predicted"/>
<dbReference type="AlphaFoldDB" id="A0A852SVG5"/>
<dbReference type="SUPFAM" id="SSF47413">
    <property type="entry name" value="lambda repressor-like DNA-binding domains"/>
    <property type="match status" value="1"/>
</dbReference>
<dbReference type="Gene3D" id="1.10.260.40">
    <property type="entry name" value="lambda repressor-like DNA-binding domains"/>
    <property type="match status" value="1"/>
</dbReference>
<dbReference type="EMBL" id="JACCBJ010000001">
    <property type="protein sequence ID" value="NYD72550.1"/>
    <property type="molecule type" value="Genomic_DNA"/>
</dbReference>
<dbReference type="PROSITE" id="PS50943">
    <property type="entry name" value="HTH_CROC1"/>
    <property type="match status" value="1"/>
</dbReference>
<dbReference type="Pfam" id="PF01381">
    <property type="entry name" value="HTH_3"/>
    <property type="match status" value="1"/>
</dbReference>
<organism evidence="2 3">
    <name type="scientific">Leifsonia soli</name>
    <dbReference type="NCBI Taxonomy" id="582665"/>
    <lineage>
        <taxon>Bacteria</taxon>
        <taxon>Bacillati</taxon>
        <taxon>Actinomycetota</taxon>
        <taxon>Actinomycetes</taxon>
        <taxon>Micrococcales</taxon>
        <taxon>Microbacteriaceae</taxon>
        <taxon>Leifsonia</taxon>
    </lineage>
</organism>
<protein>
    <submittedName>
        <fullName evidence="2">Transcriptional regulator with XRE-family HTH domain</fullName>
    </submittedName>
</protein>
<reference evidence="2 3" key="1">
    <citation type="submission" date="2020-07" db="EMBL/GenBank/DDBJ databases">
        <title>Sequencing the genomes of 1000 actinobacteria strains.</title>
        <authorList>
            <person name="Klenk H.-P."/>
        </authorList>
    </citation>
    <scope>NUCLEOTIDE SEQUENCE [LARGE SCALE GENOMIC DNA]</scope>
    <source>
        <strain evidence="2 3">DSM 23871</strain>
    </source>
</reference>
<dbReference type="InterPro" id="IPR010982">
    <property type="entry name" value="Lambda_DNA-bd_dom_sf"/>
</dbReference>
<evidence type="ECO:0000259" key="1">
    <source>
        <dbReference type="PROSITE" id="PS50943"/>
    </source>
</evidence>
<keyword evidence="3" id="KW-1185">Reference proteome</keyword>
<sequence>MEVAMSLVARIDSPESLGRAIEQARLLRGLSQRELARMLGTDQKYVWELENGKSTVAIQRLLRASDLLGVTLLAELDEKGTDQ</sequence>
<dbReference type="RefSeq" id="WP_246297963.1">
    <property type="nucleotide sequence ID" value="NZ_BAAAPX010000001.1"/>
</dbReference>
<dbReference type="CDD" id="cd00093">
    <property type="entry name" value="HTH_XRE"/>
    <property type="match status" value="1"/>
</dbReference>
<feature type="domain" description="HTH cro/C1-type" evidence="1">
    <location>
        <begin position="21"/>
        <end position="76"/>
    </location>
</feature>
<dbReference type="InterPro" id="IPR001387">
    <property type="entry name" value="Cro/C1-type_HTH"/>
</dbReference>
<dbReference type="SMART" id="SM00530">
    <property type="entry name" value="HTH_XRE"/>
    <property type="match status" value="1"/>
</dbReference>
<dbReference type="GO" id="GO:0003677">
    <property type="term" value="F:DNA binding"/>
    <property type="evidence" value="ECO:0007669"/>
    <property type="project" value="InterPro"/>
</dbReference>
<comment type="caution">
    <text evidence="2">The sequence shown here is derived from an EMBL/GenBank/DDBJ whole genome shotgun (WGS) entry which is preliminary data.</text>
</comment>
<dbReference type="Proteomes" id="UP000589620">
    <property type="component" value="Unassembled WGS sequence"/>
</dbReference>
<evidence type="ECO:0000313" key="2">
    <source>
        <dbReference type="EMBL" id="NYD72550.1"/>
    </source>
</evidence>
<evidence type="ECO:0000313" key="3">
    <source>
        <dbReference type="Proteomes" id="UP000589620"/>
    </source>
</evidence>
<name>A0A852SVG5_9MICO</name>
<accession>A0A852SVG5</accession>